<accession>A0A165P5S7</accession>
<dbReference type="InParanoid" id="A0A165P5S7"/>
<proteinExistence type="predicted"/>
<feature type="domain" description="DUF6697" evidence="2">
    <location>
        <begin position="224"/>
        <end position="316"/>
    </location>
</feature>
<evidence type="ECO:0000259" key="2">
    <source>
        <dbReference type="Pfam" id="PF20411"/>
    </source>
</evidence>
<gene>
    <name evidence="3" type="ORF">NEOLEDRAFT_1140536</name>
</gene>
<name>A0A165P5S7_9AGAM</name>
<sequence length="342" mass="38975">MVCDFLITMLFNPPPRPLPKSLYNRDAESVREATVGVDSVKAVNTHLQPEVDWLFGQLSPANSKHLELRTPIYEVRGPRDQEGDFDSDEDTVCENDSDATHENNINIDTKSDRAETPSSRQSAFSFYSIPREPSEYRLNEKRAVTGIQIPAFCQDESPWKYLRRLRMLRSPTERMDPQQRSPPRVLITSTNLTLPTASLASAELFLPTQQRRRGRWRPSAGWTKIADTTEKREVITERNGRWYYLGTYAAVGDARMVDPRAFVSMAEEVRTAIYRETDEEMVRSVARMYGKGMLRAVKIRLECVGYNEELAGALARAVGSRQVGKDNPRAGRRSVEEEVAQR</sequence>
<feature type="region of interest" description="Disordered" evidence="1">
    <location>
        <begin position="321"/>
        <end position="342"/>
    </location>
</feature>
<protein>
    <recommendedName>
        <fullName evidence="2">DUF6697 domain-containing protein</fullName>
    </recommendedName>
</protein>
<dbReference type="AlphaFoldDB" id="A0A165P5S7"/>
<keyword evidence="4" id="KW-1185">Reference proteome</keyword>
<dbReference type="EMBL" id="KV425618">
    <property type="protein sequence ID" value="KZT20560.1"/>
    <property type="molecule type" value="Genomic_DNA"/>
</dbReference>
<reference evidence="3 4" key="1">
    <citation type="journal article" date="2016" name="Mol. Biol. Evol.">
        <title>Comparative Genomics of Early-Diverging Mushroom-Forming Fungi Provides Insights into the Origins of Lignocellulose Decay Capabilities.</title>
        <authorList>
            <person name="Nagy L.G."/>
            <person name="Riley R."/>
            <person name="Tritt A."/>
            <person name="Adam C."/>
            <person name="Daum C."/>
            <person name="Floudas D."/>
            <person name="Sun H."/>
            <person name="Yadav J.S."/>
            <person name="Pangilinan J."/>
            <person name="Larsson K.H."/>
            <person name="Matsuura K."/>
            <person name="Barry K."/>
            <person name="Labutti K."/>
            <person name="Kuo R."/>
            <person name="Ohm R.A."/>
            <person name="Bhattacharya S.S."/>
            <person name="Shirouzu T."/>
            <person name="Yoshinaga Y."/>
            <person name="Martin F.M."/>
            <person name="Grigoriev I.V."/>
            <person name="Hibbett D.S."/>
        </authorList>
    </citation>
    <scope>NUCLEOTIDE SEQUENCE [LARGE SCALE GENOMIC DNA]</scope>
    <source>
        <strain evidence="3 4">HHB14362 ss-1</strain>
    </source>
</reference>
<feature type="compositionally biased region" description="Acidic residues" evidence="1">
    <location>
        <begin position="83"/>
        <end position="97"/>
    </location>
</feature>
<evidence type="ECO:0000256" key="1">
    <source>
        <dbReference type="SAM" id="MobiDB-lite"/>
    </source>
</evidence>
<dbReference type="InterPro" id="IPR046520">
    <property type="entry name" value="DUF6697"/>
</dbReference>
<feature type="compositionally biased region" description="Basic and acidic residues" evidence="1">
    <location>
        <begin position="323"/>
        <end position="342"/>
    </location>
</feature>
<dbReference type="OrthoDB" id="3060478at2759"/>
<dbReference type="STRING" id="1314782.A0A165P5S7"/>
<dbReference type="Proteomes" id="UP000076761">
    <property type="component" value="Unassembled WGS sequence"/>
</dbReference>
<dbReference type="Pfam" id="PF20411">
    <property type="entry name" value="DUF6697"/>
    <property type="match status" value="1"/>
</dbReference>
<feature type="region of interest" description="Disordered" evidence="1">
    <location>
        <begin position="76"/>
        <end position="123"/>
    </location>
</feature>
<organism evidence="3 4">
    <name type="scientific">Neolentinus lepideus HHB14362 ss-1</name>
    <dbReference type="NCBI Taxonomy" id="1314782"/>
    <lineage>
        <taxon>Eukaryota</taxon>
        <taxon>Fungi</taxon>
        <taxon>Dikarya</taxon>
        <taxon>Basidiomycota</taxon>
        <taxon>Agaricomycotina</taxon>
        <taxon>Agaricomycetes</taxon>
        <taxon>Gloeophyllales</taxon>
        <taxon>Gloeophyllaceae</taxon>
        <taxon>Neolentinus</taxon>
    </lineage>
</organism>
<evidence type="ECO:0000313" key="4">
    <source>
        <dbReference type="Proteomes" id="UP000076761"/>
    </source>
</evidence>
<evidence type="ECO:0000313" key="3">
    <source>
        <dbReference type="EMBL" id="KZT20560.1"/>
    </source>
</evidence>